<keyword evidence="1" id="KW-1133">Transmembrane helix</keyword>
<proteinExistence type="predicted"/>
<dbReference type="Proteomes" id="UP001519295">
    <property type="component" value="Unassembled WGS sequence"/>
</dbReference>
<dbReference type="RefSeq" id="WP_245350700.1">
    <property type="nucleotide sequence ID" value="NZ_JAGINU010000001.1"/>
</dbReference>
<dbReference type="EMBL" id="JAGINU010000001">
    <property type="protein sequence ID" value="MBP2365512.1"/>
    <property type="molecule type" value="Genomic_DNA"/>
</dbReference>
<dbReference type="Pfam" id="PF09490">
    <property type="entry name" value="CbtA"/>
    <property type="match status" value="1"/>
</dbReference>
<sequence length="247" mass="25018">MVMRTLLVRGMLAGLVAGLVAFVFARVFGEPALDGGIAFEDAMAHAAGEHDHEELVSRGVQASLGLGVAYVVYGIAVGGFVALAYAFARGRLGPLGARGAAVVVTLIGFVAAVLVPLVKYPANPPASTEDATIGNRTGFYLLFVLVSVALAVLAVVLARRLAERAGWWNAVLAATAGYLVLVLVVGSLLPTVAETPGDFPAAVLYDFRIAALGAHAVLWGVLAAVFGALVGGRSGAPSGAADRAAVG</sequence>
<organism evidence="2 3">
    <name type="scientific">Pseudonocardia parietis</name>
    <dbReference type="NCBI Taxonomy" id="570936"/>
    <lineage>
        <taxon>Bacteria</taxon>
        <taxon>Bacillati</taxon>
        <taxon>Actinomycetota</taxon>
        <taxon>Actinomycetes</taxon>
        <taxon>Pseudonocardiales</taxon>
        <taxon>Pseudonocardiaceae</taxon>
        <taxon>Pseudonocardia</taxon>
    </lineage>
</organism>
<accession>A0ABS4VNL5</accession>
<evidence type="ECO:0000256" key="1">
    <source>
        <dbReference type="SAM" id="Phobius"/>
    </source>
</evidence>
<name>A0ABS4VNL5_9PSEU</name>
<feature type="transmembrane region" description="Helical" evidence="1">
    <location>
        <begin position="209"/>
        <end position="230"/>
    </location>
</feature>
<dbReference type="InterPro" id="IPR012666">
    <property type="entry name" value="CbtA_put"/>
</dbReference>
<evidence type="ECO:0000313" key="2">
    <source>
        <dbReference type="EMBL" id="MBP2365512.1"/>
    </source>
</evidence>
<feature type="transmembrane region" description="Helical" evidence="1">
    <location>
        <begin position="138"/>
        <end position="158"/>
    </location>
</feature>
<gene>
    <name evidence="2" type="ORF">JOF36_001208</name>
</gene>
<keyword evidence="1" id="KW-0812">Transmembrane</keyword>
<feature type="transmembrane region" description="Helical" evidence="1">
    <location>
        <begin position="67"/>
        <end position="88"/>
    </location>
</feature>
<feature type="transmembrane region" description="Helical" evidence="1">
    <location>
        <begin position="100"/>
        <end position="118"/>
    </location>
</feature>
<comment type="caution">
    <text evidence="2">The sequence shown here is derived from an EMBL/GenBank/DDBJ whole genome shotgun (WGS) entry which is preliminary data.</text>
</comment>
<protein>
    <recommendedName>
        <fullName evidence="4">Cobalt transporter CbtA</fullName>
    </recommendedName>
</protein>
<keyword evidence="1" id="KW-0472">Membrane</keyword>
<reference evidence="2 3" key="1">
    <citation type="submission" date="2021-03" db="EMBL/GenBank/DDBJ databases">
        <title>Sequencing the genomes of 1000 actinobacteria strains.</title>
        <authorList>
            <person name="Klenk H.-P."/>
        </authorList>
    </citation>
    <scope>NUCLEOTIDE SEQUENCE [LARGE SCALE GENOMIC DNA]</scope>
    <source>
        <strain evidence="2 3">DSM 45256</strain>
    </source>
</reference>
<evidence type="ECO:0008006" key="4">
    <source>
        <dbReference type="Google" id="ProtNLM"/>
    </source>
</evidence>
<evidence type="ECO:0000313" key="3">
    <source>
        <dbReference type="Proteomes" id="UP001519295"/>
    </source>
</evidence>
<keyword evidence="3" id="KW-1185">Reference proteome</keyword>
<feature type="transmembrane region" description="Helical" evidence="1">
    <location>
        <begin position="170"/>
        <end position="189"/>
    </location>
</feature>